<dbReference type="PhylomeDB" id="O17809"/>
<dbReference type="UCSC" id="F14H3.1">
    <property type="organism name" value="c. elegans"/>
</dbReference>
<dbReference type="InParanoid" id="O17809"/>
<dbReference type="InterPro" id="IPR019423">
    <property type="entry name" value="7TM_GPCR_serpentine_rcpt_Srj"/>
</dbReference>
<dbReference type="WormBase" id="F14H3.1">
    <property type="protein sequence ID" value="CE15826"/>
    <property type="gene ID" value="WBGene00005598"/>
    <property type="gene designation" value="srj-10"/>
</dbReference>
<gene>
    <name evidence="2 4" type="primary">srj-10</name>
    <name evidence="2" type="ORF">CELE_F14H3.1</name>
    <name evidence="4" type="ORF">F14H3.1</name>
</gene>
<organism evidence="2 3">
    <name type="scientific">Caenorhabditis elegans</name>
    <dbReference type="NCBI Taxonomy" id="6239"/>
    <lineage>
        <taxon>Eukaryota</taxon>
        <taxon>Metazoa</taxon>
        <taxon>Ecdysozoa</taxon>
        <taxon>Nematoda</taxon>
        <taxon>Chromadorea</taxon>
        <taxon>Rhabditida</taxon>
        <taxon>Rhabditina</taxon>
        <taxon>Rhabditomorpha</taxon>
        <taxon>Rhabditoidea</taxon>
        <taxon>Rhabditidae</taxon>
        <taxon>Peloderinae</taxon>
        <taxon>Caenorhabditis</taxon>
    </lineage>
</organism>
<feature type="transmembrane region" description="Helical" evidence="1">
    <location>
        <begin position="280"/>
        <end position="304"/>
    </location>
</feature>
<evidence type="ECO:0000256" key="1">
    <source>
        <dbReference type="SAM" id="Phobius"/>
    </source>
</evidence>
<dbReference type="PaxDb" id="6239-F14H3.1"/>
<feature type="transmembrane region" description="Helical" evidence="1">
    <location>
        <begin position="196"/>
        <end position="221"/>
    </location>
</feature>
<dbReference type="EMBL" id="BX284605">
    <property type="protein sequence ID" value="CAB05480.1"/>
    <property type="molecule type" value="Genomic_DNA"/>
</dbReference>
<dbReference type="RefSeq" id="NP_507046.1">
    <property type="nucleotide sequence ID" value="NM_074645.1"/>
</dbReference>
<dbReference type="SMR" id="O17809"/>
<dbReference type="CTD" id="184488"/>
<keyword evidence="3" id="KW-1185">Reference proteome</keyword>
<name>O17809_CAEEL</name>
<dbReference type="PIR" id="T20920">
    <property type="entry name" value="T20920"/>
</dbReference>
<keyword evidence="1" id="KW-0812">Transmembrane</keyword>
<feature type="transmembrane region" description="Helical" evidence="1">
    <location>
        <begin position="42"/>
        <end position="75"/>
    </location>
</feature>
<dbReference type="FunCoup" id="O17809">
    <property type="interactions" value="5"/>
</dbReference>
<dbReference type="HOGENOM" id="CLU_036335_0_0_1"/>
<dbReference type="PANTHER" id="PTHR45907:SF16">
    <property type="entry name" value="SERPENTINE RECEPTOR, CLASS J"/>
    <property type="match status" value="1"/>
</dbReference>
<dbReference type="OMA" id="VELIIWI"/>
<dbReference type="PANTHER" id="PTHR45907">
    <property type="entry name" value="SERPENTINE RECEPTOR, CLASS J"/>
    <property type="match status" value="1"/>
</dbReference>
<evidence type="ECO:0000313" key="2">
    <source>
        <dbReference type="EMBL" id="CAB05480.1"/>
    </source>
</evidence>
<accession>O17809</accession>
<evidence type="ECO:0000313" key="4">
    <source>
        <dbReference type="WormBase" id="F14H3.1"/>
    </source>
</evidence>
<keyword evidence="1" id="KW-0472">Membrane</keyword>
<protein>
    <submittedName>
        <fullName evidence="2">Serpentine Receptor, class J</fullName>
    </submittedName>
</protein>
<dbReference type="OrthoDB" id="5788320at2759"/>
<proteinExistence type="predicted"/>
<feature type="transmembrane region" description="Helical" evidence="1">
    <location>
        <begin position="87"/>
        <end position="113"/>
    </location>
</feature>
<dbReference type="AlphaFoldDB" id="O17809"/>
<dbReference type="SUPFAM" id="SSF81321">
    <property type="entry name" value="Family A G protein-coupled receptor-like"/>
    <property type="match status" value="1"/>
</dbReference>
<keyword evidence="1" id="KW-1133">Transmembrane helix</keyword>
<feature type="transmembrane region" description="Helical" evidence="1">
    <location>
        <begin position="12"/>
        <end position="30"/>
    </location>
</feature>
<sequence>MYIHWTHYYLPKVFGVLSFILNPFFIWLILNENITALGSYRYLLVTFASFDIIYTLVELAVPMSIFGTGAAFAVFVSGGPFYGTGKLGQFALSVRCGFISLSYGILVIHFVYRYSVFTQISHQKLGFWALLGLFIFLISHGIVWSSVCELLLYGDQKVADYIYKQFMKDYHVDSHGLFFLMGLFYDGSSEIVRRSWGGILILTGVSFYAAPLYFILAWKIVRKLANDNPGVSVITQKLNRHLFKALVVQTLIPICICFFPCMVAWYGPAFGVNFGNWSRYLGAVAFSAFPDLDPLAIILLLPYYRNKLFGIAKKPITFLHSGTSTVRPNVVRQPI</sequence>
<dbReference type="GeneID" id="184488"/>
<keyword evidence="2" id="KW-0675">Receptor</keyword>
<feature type="transmembrane region" description="Helical" evidence="1">
    <location>
        <begin position="125"/>
        <end position="147"/>
    </location>
</feature>
<dbReference type="Pfam" id="PF10319">
    <property type="entry name" value="7TM_GPCR_Srj"/>
    <property type="match status" value="1"/>
</dbReference>
<dbReference type="Proteomes" id="UP000001940">
    <property type="component" value="Chromosome V"/>
</dbReference>
<reference evidence="2 3" key="1">
    <citation type="journal article" date="1998" name="Science">
        <title>Genome sequence of the nematode C. elegans: a platform for investigating biology.</title>
        <authorList>
            <consortium name="The C. elegans sequencing consortium"/>
            <person name="Sulson J.E."/>
            <person name="Waterston R."/>
        </authorList>
    </citation>
    <scope>NUCLEOTIDE SEQUENCE [LARGE SCALE GENOMIC DNA]</scope>
    <source>
        <strain evidence="2 3">Bristol N2</strain>
    </source>
</reference>
<feature type="transmembrane region" description="Helical" evidence="1">
    <location>
        <begin position="242"/>
        <end position="268"/>
    </location>
</feature>
<dbReference type="AGR" id="WB:WBGene00005598"/>
<evidence type="ECO:0000313" key="3">
    <source>
        <dbReference type="Proteomes" id="UP000001940"/>
    </source>
</evidence>
<dbReference type="eggNOG" id="ENOG502SXFU">
    <property type="taxonomic scope" value="Eukaryota"/>
</dbReference>
<dbReference type="KEGG" id="cel:CELE_F14H3.1"/>